<keyword evidence="4" id="KW-0732">Signal</keyword>
<dbReference type="HOGENOM" id="CLU_478121_0_0_1"/>
<dbReference type="SUPFAM" id="SSF57625">
    <property type="entry name" value="Invertebrate chitin-binding proteins"/>
    <property type="match status" value="8"/>
</dbReference>
<organism evidence="11 12">
    <name type="scientific">Ciona intestinalis</name>
    <name type="common">Transparent sea squirt</name>
    <name type="synonym">Ascidia intestinalis</name>
    <dbReference type="NCBI Taxonomy" id="7719"/>
    <lineage>
        <taxon>Eukaryota</taxon>
        <taxon>Metazoa</taxon>
        <taxon>Chordata</taxon>
        <taxon>Tunicata</taxon>
        <taxon>Ascidiacea</taxon>
        <taxon>Phlebobranchia</taxon>
        <taxon>Cionidae</taxon>
        <taxon>Ciona</taxon>
    </lineage>
</organism>
<dbReference type="InterPro" id="IPR036508">
    <property type="entry name" value="Chitin-bd_dom_sf"/>
</dbReference>
<reference evidence="11" key="3">
    <citation type="submission" date="2025-09" db="UniProtKB">
        <authorList>
            <consortium name="Ensembl"/>
        </authorList>
    </citation>
    <scope>IDENTIFICATION</scope>
</reference>
<evidence type="ECO:0000256" key="3">
    <source>
        <dbReference type="ARBA" id="ARBA00022669"/>
    </source>
</evidence>
<keyword evidence="6" id="KW-0119">Carbohydrate metabolism</keyword>
<keyword evidence="5" id="KW-0677">Repeat</keyword>
<keyword evidence="6" id="KW-0624">Polysaccharide degradation</keyword>
<feature type="domain" description="Chitin-binding type-2" evidence="10">
    <location>
        <begin position="285"/>
        <end position="347"/>
    </location>
</feature>
<protein>
    <recommendedName>
        <fullName evidence="2">chitinase</fullName>
        <ecNumber evidence="2">3.2.1.14</ecNumber>
    </recommendedName>
</protein>
<evidence type="ECO:0000313" key="11">
    <source>
        <dbReference type="Ensembl" id="ENSCINP00000018423.3"/>
    </source>
</evidence>
<feature type="domain" description="Chitin-binding type-2" evidence="10">
    <location>
        <begin position="363"/>
        <end position="425"/>
    </location>
</feature>
<dbReference type="GO" id="GO:0008843">
    <property type="term" value="F:endochitinase activity"/>
    <property type="evidence" value="ECO:0007669"/>
    <property type="project" value="UniProtKB-EC"/>
</dbReference>
<evidence type="ECO:0000256" key="2">
    <source>
        <dbReference type="ARBA" id="ARBA00012729"/>
    </source>
</evidence>
<dbReference type="InterPro" id="IPR002557">
    <property type="entry name" value="Chitin-bd_dom"/>
</dbReference>
<evidence type="ECO:0000256" key="4">
    <source>
        <dbReference type="ARBA" id="ARBA00022729"/>
    </source>
</evidence>
<evidence type="ECO:0000256" key="1">
    <source>
        <dbReference type="ARBA" id="ARBA00000822"/>
    </source>
</evidence>
<dbReference type="InterPro" id="IPR051940">
    <property type="entry name" value="Chitin_bind-dev_reg"/>
</dbReference>
<sequence length="570" mass="59442">MPCAPGTAFNPAISVCDHPYNVPGCGAPAATTTTEAPKPTTKPFDKECLDSNSKPISTGPFENPGECDSFYQCSNGYLHVMPCAPGTAFNPAISVCDHPYNVPGCGAPAATTTTEAPKPTTKPFDKECLDSNGKPISTGPFENPGECDSFYQCSNGYLHVMPCAPGTAFNPAISVCDHPYNVPGCGAPAATTTTEAPKPTTKPFDKECLDSNGKPISTGPFENPGECDSFYQCSNGYLHVMPCAPGTAFNPAISVCDHPYNVPGCGAPAATTTTEAPKPTTKPFDKECLDSDGKPFSSNPFEKNGDCDNFYQCSNGYLYTMPCAPGTAFNPAIGVCDYPYNVPGCGGTSAPTTVPPTQAPTIDPKCVDSNGKPMSTGPFEKPGDCDHFYQCSNGYLHVMPCGPGTAFNPAISVCDWPYNVPGCGAPAATTTTEAPKTTSPPFNAQCVDSNGKPMSTGPFEKPEDCDNFYQCSNGYLHTMPCAPGTAFNPAIGVCDWPKNVPGCGASSGGSPTCKDADDKPLSTGPFEKPGDCTHFYQCGAGILYVMPCASGTVFNPTLSVCDWSHNVPGC</sequence>
<keyword evidence="8" id="KW-0325">Glycoprotein</keyword>
<feature type="domain" description="Chitin-binding type-2" evidence="10">
    <location>
        <begin position="510"/>
        <end position="570"/>
    </location>
</feature>
<dbReference type="GO" id="GO:0008061">
    <property type="term" value="F:chitin binding"/>
    <property type="evidence" value="ECO:0007669"/>
    <property type="project" value="UniProtKB-KW"/>
</dbReference>
<feature type="domain" description="Chitin-binding type-2" evidence="10">
    <location>
        <begin position="443"/>
        <end position="505"/>
    </location>
</feature>
<dbReference type="PANTHER" id="PTHR23301">
    <property type="entry name" value="CHITIN BINDING PERITROPHIN-A"/>
    <property type="match status" value="1"/>
</dbReference>
<evidence type="ECO:0000259" key="10">
    <source>
        <dbReference type="PROSITE" id="PS50940"/>
    </source>
</evidence>
<dbReference type="GO" id="GO:0005576">
    <property type="term" value="C:extracellular region"/>
    <property type="evidence" value="ECO:0007669"/>
    <property type="project" value="InterPro"/>
</dbReference>
<dbReference type="PROSITE" id="PS50940">
    <property type="entry name" value="CHIT_BIND_II"/>
    <property type="match status" value="7"/>
</dbReference>
<proteinExistence type="predicted"/>
<dbReference type="GO" id="GO:0006032">
    <property type="term" value="P:chitin catabolic process"/>
    <property type="evidence" value="ECO:0007669"/>
    <property type="project" value="UniProtKB-KW"/>
</dbReference>
<dbReference type="Pfam" id="PF01607">
    <property type="entry name" value="CBM_14"/>
    <property type="match status" value="7"/>
</dbReference>
<evidence type="ECO:0000256" key="6">
    <source>
        <dbReference type="ARBA" id="ARBA00023024"/>
    </source>
</evidence>
<keyword evidence="6" id="KW-0146">Chitin degradation</keyword>
<keyword evidence="3" id="KW-0147">Chitin-binding</keyword>
<dbReference type="PANTHER" id="PTHR23301:SF0">
    <property type="entry name" value="CHITIN-BINDING TYPE-2 DOMAIN-CONTAINING PROTEIN-RELATED"/>
    <property type="match status" value="1"/>
</dbReference>
<dbReference type="AlphaFoldDB" id="F6QEV8"/>
<evidence type="ECO:0000313" key="12">
    <source>
        <dbReference type="Proteomes" id="UP000008144"/>
    </source>
</evidence>
<evidence type="ECO:0000256" key="8">
    <source>
        <dbReference type="ARBA" id="ARBA00023180"/>
    </source>
</evidence>
<keyword evidence="7" id="KW-1015">Disulfide bond</keyword>
<dbReference type="GeneTree" id="ENSGT00940000166041"/>
<evidence type="ECO:0000256" key="5">
    <source>
        <dbReference type="ARBA" id="ARBA00022737"/>
    </source>
</evidence>
<accession>F6QEV8</accession>
<reference evidence="12" key="1">
    <citation type="journal article" date="2002" name="Science">
        <title>The draft genome of Ciona intestinalis: insights into chordate and vertebrate origins.</title>
        <authorList>
            <person name="Dehal P."/>
            <person name="Satou Y."/>
            <person name="Campbell R.K."/>
            <person name="Chapman J."/>
            <person name="Degnan B."/>
            <person name="De Tomaso A."/>
            <person name="Davidson B."/>
            <person name="Di Gregorio A."/>
            <person name="Gelpke M."/>
            <person name="Goodstein D.M."/>
            <person name="Harafuji N."/>
            <person name="Hastings K.E."/>
            <person name="Ho I."/>
            <person name="Hotta K."/>
            <person name="Huang W."/>
            <person name="Kawashima T."/>
            <person name="Lemaire P."/>
            <person name="Martinez D."/>
            <person name="Meinertzhagen I.A."/>
            <person name="Necula S."/>
            <person name="Nonaka M."/>
            <person name="Putnam N."/>
            <person name="Rash S."/>
            <person name="Saiga H."/>
            <person name="Satake M."/>
            <person name="Terry A."/>
            <person name="Yamada L."/>
            <person name="Wang H.G."/>
            <person name="Awazu S."/>
            <person name="Azumi K."/>
            <person name="Boore J."/>
            <person name="Branno M."/>
            <person name="Chin-Bow S."/>
            <person name="DeSantis R."/>
            <person name="Doyle S."/>
            <person name="Francino P."/>
            <person name="Keys D.N."/>
            <person name="Haga S."/>
            <person name="Hayashi H."/>
            <person name="Hino K."/>
            <person name="Imai K.S."/>
            <person name="Inaba K."/>
            <person name="Kano S."/>
            <person name="Kobayashi K."/>
            <person name="Kobayashi M."/>
            <person name="Lee B.I."/>
            <person name="Makabe K.W."/>
            <person name="Manohar C."/>
            <person name="Matassi G."/>
            <person name="Medina M."/>
            <person name="Mochizuki Y."/>
            <person name="Mount S."/>
            <person name="Morishita T."/>
            <person name="Miura S."/>
            <person name="Nakayama A."/>
            <person name="Nishizaka S."/>
            <person name="Nomoto H."/>
            <person name="Ohta F."/>
            <person name="Oishi K."/>
            <person name="Rigoutsos I."/>
            <person name="Sano M."/>
            <person name="Sasaki A."/>
            <person name="Sasakura Y."/>
            <person name="Shoguchi E."/>
            <person name="Shin-i T."/>
            <person name="Spagnuolo A."/>
            <person name="Stainier D."/>
            <person name="Suzuki M.M."/>
            <person name="Tassy O."/>
            <person name="Takatori N."/>
            <person name="Tokuoka M."/>
            <person name="Yagi K."/>
            <person name="Yoshizaki F."/>
            <person name="Wada S."/>
            <person name="Zhang C."/>
            <person name="Hyatt P.D."/>
            <person name="Larimer F."/>
            <person name="Detter C."/>
            <person name="Doggett N."/>
            <person name="Glavina T."/>
            <person name="Hawkins T."/>
            <person name="Richardson P."/>
            <person name="Lucas S."/>
            <person name="Kohara Y."/>
            <person name="Levine M."/>
            <person name="Satoh N."/>
            <person name="Rokhsar D.S."/>
        </authorList>
    </citation>
    <scope>NUCLEOTIDE SEQUENCE [LARGE SCALE GENOMIC DNA]</scope>
</reference>
<comment type="catalytic activity">
    <reaction evidence="1">
        <text>Random endo-hydrolysis of N-acetyl-beta-D-glucosaminide (1-&gt;4)-beta-linkages in chitin and chitodextrins.</text>
        <dbReference type="EC" id="3.2.1.14"/>
    </reaction>
</comment>
<evidence type="ECO:0000256" key="7">
    <source>
        <dbReference type="ARBA" id="ARBA00023157"/>
    </source>
</evidence>
<dbReference type="SMART" id="SM00494">
    <property type="entry name" value="ChtBD2"/>
    <property type="match status" value="7"/>
</dbReference>
<feature type="region of interest" description="Disordered" evidence="9">
    <location>
        <begin position="30"/>
        <end position="49"/>
    </location>
</feature>
<name>F6QEV8_CIOIN</name>
<dbReference type="Gene3D" id="2.170.140.10">
    <property type="entry name" value="Chitin binding domain"/>
    <property type="match status" value="8"/>
</dbReference>
<dbReference type="InParanoid" id="F6QEV8"/>
<feature type="domain" description="Chitin-binding type-2" evidence="10">
    <location>
        <begin position="45"/>
        <end position="107"/>
    </location>
</feature>
<feature type="domain" description="Chitin-binding type-2" evidence="10">
    <location>
        <begin position="205"/>
        <end position="267"/>
    </location>
</feature>
<dbReference type="Proteomes" id="UP000008144">
    <property type="component" value="Unassembled WGS sequence"/>
</dbReference>
<keyword evidence="12" id="KW-1185">Reference proteome</keyword>
<feature type="compositionally biased region" description="Low complexity" evidence="9">
    <location>
        <begin position="30"/>
        <end position="42"/>
    </location>
</feature>
<feature type="domain" description="Chitin-binding type-2" evidence="10">
    <location>
        <begin position="125"/>
        <end position="187"/>
    </location>
</feature>
<reference evidence="11" key="2">
    <citation type="submission" date="2025-08" db="UniProtKB">
        <authorList>
            <consortium name="Ensembl"/>
        </authorList>
    </citation>
    <scope>IDENTIFICATION</scope>
</reference>
<dbReference type="OMA" id="QDSRCEQ"/>
<evidence type="ECO:0000256" key="9">
    <source>
        <dbReference type="SAM" id="MobiDB-lite"/>
    </source>
</evidence>
<dbReference type="STRING" id="7719.ENSCINP00000018423"/>
<dbReference type="Ensembl" id="ENSCINT00000018423.3">
    <property type="protein sequence ID" value="ENSCINP00000018423.3"/>
    <property type="gene ID" value="ENSCING00000016289.2"/>
</dbReference>
<dbReference type="EC" id="3.2.1.14" evidence="2"/>